<evidence type="ECO:0008006" key="3">
    <source>
        <dbReference type="Google" id="ProtNLM"/>
    </source>
</evidence>
<protein>
    <recommendedName>
        <fullName evidence="3">Haem-binding uptake Tiki superfamily ChaN domain-containing protein</fullName>
    </recommendedName>
</protein>
<organism evidence="1 2">
    <name type="scientific">Micavibrio aeruginosavorus</name>
    <dbReference type="NCBI Taxonomy" id="349221"/>
    <lineage>
        <taxon>Bacteria</taxon>
        <taxon>Pseudomonadati</taxon>
        <taxon>Bdellovibrionota</taxon>
        <taxon>Bdellovibrionia</taxon>
        <taxon>Bdellovibrionales</taxon>
        <taxon>Pseudobdellovibrionaceae</taxon>
        <taxon>Micavibrio</taxon>
    </lineage>
</organism>
<proteinExistence type="predicted"/>
<name>A0A2W4ZYZ2_9BACT</name>
<comment type="caution">
    <text evidence="1">The sequence shown here is derived from an EMBL/GenBank/DDBJ whole genome shotgun (WGS) entry which is preliminary data.</text>
</comment>
<gene>
    <name evidence="1" type="ORF">DI626_03845</name>
</gene>
<dbReference type="Proteomes" id="UP000249557">
    <property type="component" value="Unassembled WGS sequence"/>
</dbReference>
<reference evidence="1 2" key="1">
    <citation type="submission" date="2017-08" db="EMBL/GenBank/DDBJ databases">
        <title>Infants hospitalized years apart are colonized by the same room-sourced microbial strains.</title>
        <authorList>
            <person name="Brooks B."/>
            <person name="Olm M.R."/>
            <person name="Firek B.A."/>
            <person name="Baker R."/>
            <person name="Thomas B.C."/>
            <person name="Morowitz M.J."/>
            <person name="Banfield J.F."/>
        </authorList>
    </citation>
    <scope>NUCLEOTIDE SEQUENCE [LARGE SCALE GENOMIC DNA]</scope>
    <source>
        <strain evidence="1">S2_018_000_R2_104</strain>
    </source>
</reference>
<evidence type="ECO:0000313" key="1">
    <source>
        <dbReference type="EMBL" id="PZO87493.1"/>
    </source>
</evidence>
<evidence type="ECO:0000313" key="2">
    <source>
        <dbReference type="Proteomes" id="UP000249557"/>
    </source>
</evidence>
<dbReference type="AlphaFoldDB" id="A0A2W4ZYZ2"/>
<accession>A0A2W4ZYZ2</accession>
<dbReference type="EMBL" id="QFNK01000055">
    <property type="protein sequence ID" value="PZO87493.1"/>
    <property type="molecule type" value="Genomic_DNA"/>
</dbReference>
<sequence>MCGLIEVNIHNYDKYIEFSGIFPYNSSMQNRRKFLQGLAATAFGSALTPGMAEAAPKSAHPDLVKNATALLKKSDVLIFADCDHTNLGLRAPLNDRPTMKKFRAADVTELYLEFPKQFDECARNMALGNMRRKDFVGTVLFKMNEAIKEIEGKAATDERLEQIAILADCVAENVITAKNAGINVYCVDPNNCTEQIRLVNELDRTGDKSGLRDRVMKHDPEVAQFIKKTTQKKALVMYGNLHSVLSMPIEEKSGLPGNIDDALRALGKKTSLILLTENVGDMKSYYDKLRGNPQSLPLLDFGKGVDVPDYAYDPIARKGTSLTPGTIAMMAKPMTAQLGR</sequence>